<evidence type="ECO:0000256" key="5">
    <source>
        <dbReference type="ARBA" id="ARBA00038359"/>
    </source>
</evidence>
<feature type="transmembrane region" description="Helical" evidence="6">
    <location>
        <begin position="173"/>
        <end position="199"/>
    </location>
</feature>
<feature type="transmembrane region" description="Helical" evidence="6">
    <location>
        <begin position="20"/>
        <end position="43"/>
    </location>
</feature>
<comment type="caution">
    <text evidence="8">The sequence shown here is derived from an EMBL/GenBank/DDBJ whole genome shotgun (WGS) entry which is preliminary data.</text>
</comment>
<comment type="subcellular location">
    <subcellularLocation>
        <location evidence="1">Membrane</location>
        <topology evidence="1">Multi-pass membrane protein</topology>
    </subcellularLocation>
</comment>
<dbReference type="InterPro" id="IPR052337">
    <property type="entry name" value="SAT4-like"/>
</dbReference>
<evidence type="ECO:0000313" key="8">
    <source>
        <dbReference type="EMBL" id="KAE9980879.1"/>
    </source>
</evidence>
<keyword evidence="9" id="KW-1185">Reference proteome</keyword>
<keyword evidence="4 6" id="KW-0472">Membrane</keyword>
<keyword evidence="2 6" id="KW-0812">Transmembrane</keyword>
<evidence type="ECO:0000256" key="6">
    <source>
        <dbReference type="SAM" id="Phobius"/>
    </source>
</evidence>
<dbReference type="AlphaFoldDB" id="A0A8H3V1T5"/>
<sequence length="386" mass="42384">MATMGETQAWEPITPTGTALVLLIVTCIFSVLIMIVLPLRFYIRLYTRCLGFEDWLMLAGFVDVIAQNGFIIYGCYTGIGSPDIKINTAQMIQCGLVIVFWQMTYVTSTALIKCSILWTLIRLTTQNKYRYPLYTLFVISATVGTVSFFVALLRCKPVNAAWTGKGKCLPQTVIIGFSYGISALNIVIDFSVAIIPMFLLRKVQMKRRLKVVTGFILSLGILASIATIIRMPYCNAYSLTTNQMWRMGSLLLWTNFECGFGIIAGSLPMLRKLFKSLTLSEHKSSDNKTPRIDLVTIGGSGAKKGWCLKRHPYEADITVVATAGGEEEGVAWDSSKEEVGMGDGESTKAMIREGGGSGSGKNGILVTGGFERRVTMRDGGDVVDSR</sequence>
<dbReference type="InterPro" id="IPR049326">
    <property type="entry name" value="Rhodopsin_dom_fungi"/>
</dbReference>
<feature type="transmembrane region" description="Helical" evidence="6">
    <location>
        <begin position="211"/>
        <end position="230"/>
    </location>
</feature>
<organism evidence="8 9">
    <name type="scientific">Venturia inaequalis</name>
    <name type="common">Apple scab fungus</name>
    <dbReference type="NCBI Taxonomy" id="5025"/>
    <lineage>
        <taxon>Eukaryota</taxon>
        <taxon>Fungi</taxon>
        <taxon>Dikarya</taxon>
        <taxon>Ascomycota</taxon>
        <taxon>Pezizomycotina</taxon>
        <taxon>Dothideomycetes</taxon>
        <taxon>Pleosporomycetidae</taxon>
        <taxon>Venturiales</taxon>
        <taxon>Venturiaceae</taxon>
        <taxon>Venturia</taxon>
    </lineage>
</organism>
<dbReference type="PANTHER" id="PTHR33048:SF15">
    <property type="entry name" value="INTEGRAL MEMBRANE PROTEIN"/>
    <property type="match status" value="1"/>
</dbReference>
<feature type="transmembrane region" description="Helical" evidence="6">
    <location>
        <begin position="55"/>
        <end position="79"/>
    </location>
</feature>
<protein>
    <recommendedName>
        <fullName evidence="7">Rhodopsin domain-containing protein</fullName>
    </recommendedName>
</protein>
<dbReference type="PANTHER" id="PTHR33048">
    <property type="entry name" value="PTH11-LIKE INTEGRAL MEMBRANE PROTEIN (AFU_ORTHOLOGUE AFUA_5G11245)"/>
    <property type="match status" value="1"/>
</dbReference>
<feature type="domain" description="Rhodopsin" evidence="7">
    <location>
        <begin position="39"/>
        <end position="275"/>
    </location>
</feature>
<feature type="transmembrane region" description="Helical" evidence="6">
    <location>
        <begin position="250"/>
        <end position="270"/>
    </location>
</feature>
<reference evidence="8 9" key="1">
    <citation type="submission" date="2019-07" db="EMBL/GenBank/DDBJ databases">
        <title>Venturia inaequalis Genome Resource.</title>
        <authorList>
            <person name="Lichtner F.J."/>
        </authorList>
    </citation>
    <scope>NUCLEOTIDE SEQUENCE [LARGE SCALE GENOMIC DNA]</scope>
    <source>
        <strain evidence="8 9">DMI_063113</strain>
    </source>
</reference>
<proteinExistence type="inferred from homology"/>
<keyword evidence="3 6" id="KW-1133">Transmembrane helix</keyword>
<feature type="transmembrane region" description="Helical" evidence="6">
    <location>
        <begin position="133"/>
        <end position="153"/>
    </location>
</feature>
<dbReference type="Proteomes" id="UP000490939">
    <property type="component" value="Unassembled WGS sequence"/>
</dbReference>
<accession>A0A8H3V1T5</accession>
<evidence type="ECO:0000256" key="1">
    <source>
        <dbReference type="ARBA" id="ARBA00004141"/>
    </source>
</evidence>
<dbReference type="Pfam" id="PF20684">
    <property type="entry name" value="Fung_rhodopsin"/>
    <property type="match status" value="1"/>
</dbReference>
<comment type="similarity">
    <text evidence="5">Belongs to the SAT4 family.</text>
</comment>
<evidence type="ECO:0000256" key="2">
    <source>
        <dbReference type="ARBA" id="ARBA00022692"/>
    </source>
</evidence>
<evidence type="ECO:0000259" key="7">
    <source>
        <dbReference type="Pfam" id="PF20684"/>
    </source>
</evidence>
<feature type="transmembrane region" description="Helical" evidence="6">
    <location>
        <begin position="99"/>
        <end position="121"/>
    </location>
</feature>
<name>A0A8H3V1T5_VENIN</name>
<evidence type="ECO:0000313" key="9">
    <source>
        <dbReference type="Proteomes" id="UP000490939"/>
    </source>
</evidence>
<evidence type="ECO:0000256" key="4">
    <source>
        <dbReference type="ARBA" id="ARBA00023136"/>
    </source>
</evidence>
<gene>
    <name evidence="8" type="ORF">EG327_006424</name>
</gene>
<evidence type="ECO:0000256" key="3">
    <source>
        <dbReference type="ARBA" id="ARBA00022989"/>
    </source>
</evidence>
<dbReference type="GO" id="GO:0016020">
    <property type="term" value="C:membrane"/>
    <property type="evidence" value="ECO:0007669"/>
    <property type="project" value="UniProtKB-SubCell"/>
</dbReference>
<dbReference type="EMBL" id="WNWR01000377">
    <property type="protein sequence ID" value="KAE9980879.1"/>
    <property type="molecule type" value="Genomic_DNA"/>
</dbReference>